<dbReference type="InterPro" id="IPR023753">
    <property type="entry name" value="FAD/NAD-binding_dom"/>
</dbReference>
<evidence type="ECO:0000313" key="15">
    <source>
        <dbReference type="EMBL" id="MFC5067870.1"/>
    </source>
</evidence>
<name>A0ABV9Z289_9HYPH</name>
<evidence type="ECO:0000259" key="13">
    <source>
        <dbReference type="Pfam" id="PF02852"/>
    </source>
</evidence>
<dbReference type="Gene3D" id="3.30.390.30">
    <property type="match status" value="1"/>
</dbReference>
<keyword evidence="7 11" id="KW-0560">Oxidoreductase</keyword>
<organism evidence="15 16">
    <name type="scientific">Flaviflagellibacter deserti</name>
    <dbReference type="NCBI Taxonomy" id="2267266"/>
    <lineage>
        <taxon>Bacteria</taxon>
        <taxon>Pseudomonadati</taxon>
        <taxon>Pseudomonadota</taxon>
        <taxon>Alphaproteobacteria</taxon>
        <taxon>Hyphomicrobiales</taxon>
        <taxon>Flaviflagellibacter</taxon>
    </lineage>
</organism>
<dbReference type="InterPro" id="IPR001100">
    <property type="entry name" value="Pyr_nuc-diS_OxRdtase"/>
</dbReference>
<dbReference type="PRINTS" id="PR00368">
    <property type="entry name" value="FADPNR"/>
</dbReference>
<protein>
    <recommendedName>
        <fullName evidence="12">Glutathione reductase</fullName>
        <shortName evidence="12">GRase</shortName>
        <ecNumber evidence="12">1.8.1.7</ecNumber>
    </recommendedName>
</protein>
<evidence type="ECO:0000256" key="10">
    <source>
        <dbReference type="ARBA" id="ARBA00049142"/>
    </source>
</evidence>
<dbReference type="NCBIfam" id="TIGR01424">
    <property type="entry name" value="gluta_reduc_2"/>
    <property type="match status" value="1"/>
</dbReference>
<sequence>MSEFDVDLFVVGAGSGGVRAARISAGYGARVAIAEEYRIGGTCVIRGCVPKKIMVLASRFRDAFDDAAGFGWTIPKKPEFSWNALRDAKDKEIGRLSEIYQRNLERTDVEIHQTRAEVVDAHTVRLIGEDRTITAKNILISTGGHPVAPHISGAELAISSNEAFDLPELPNRILIVGGGYIALEFACLFQRLGSKVTLIHRGEKVLRGFDEDLRDELMLALAAEGITVKMNNTVAKIEAIENNCRRVEYMAGDTDDFDVVFFATGRSPNTKGLGLEAAGVALGANGEIKVDQNSRTNVPNIFAVGDVTDRVNLTPVAIREGHALADMLFGEKKWVPDHSLVATAVFSTPEIGTVGLTEQQAREEMMVAVDIYKTRFRSLKHVMTRRQERTFMKLVVDAKSDKVLGVHIMGEDAGEMIQIAAIAVGMGATKADFDRTVAVHPTAAEELVTLREKMNTTNPGGA</sequence>
<comment type="cofactor">
    <cofactor evidence="1 12">
        <name>FAD</name>
        <dbReference type="ChEBI" id="CHEBI:57692"/>
    </cofactor>
</comment>
<dbReference type="InterPro" id="IPR046952">
    <property type="entry name" value="GSHR/TRXR-like"/>
</dbReference>
<dbReference type="EC" id="1.8.1.7" evidence="12"/>
<evidence type="ECO:0000256" key="4">
    <source>
        <dbReference type="ARBA" id="ARBA00022630"/>
    </source>
</evidence>
<dbReference type="InterPro" id="IPR016156">
    <property type="entry name" value="FAD/NAD-linked_Rdtase_dimer_sf"/>
</dbReference>
<accession>A0ABV9Z289</accession>
<dbReference type="Gene3D" id="3.50.50.60">
    <property type="entry name" value="FAD/NAD(P)-binding domain"/>
    <property type="match status" value="2"/>
</dbReference>
<keyword evidence="5 11" id="KW-0274">FAD</keyword>
<dbReference type="RefSeq" id="WP_114956566.1">
    <property type="nucleotide sequence ID" value="NZ_JBHSJF010000006.1"/>
</dbReference>
<dbReference type="Pfam" id="PF07992">
    <property type="entry name" value="Pyr_redox_2"/>
    <property type="match status" value="1"/>
</dbReference>
<dbReference type="NCBIfam" id="NF004776">
    <property type="entry name" value="PRK06116.1"/>
    <property type="match status" value="1"/>
</dbReference>
<keyword evidence="4 11" id="KW-0285">Flavoprotein</keyword>
<dbReference type="EMBL" id="JBHSJF010000006">
    <property type="protein sequence ID" value="MFC5067870.1"/>
    <property type="molecule type" value="Genomic_DNA"/>
</dbReference>
<keyword evidence="6 12" id="KW-0521">NADP</keyword>
<evidence type="ECO:0000256" key="1">
    <source>
        <dbReference type="ARBA" id="ARBA00001974"/>
    </source>
</evidence>
<dbReference type="PIRSF" id="PIRSF000350">
    <property type="entry name" value="Mercury_reductase_MerA"/>
    <property type="match status" value="1"/>
</dbReference>
<comment type="similarity">
    <text evidence="2 11">Belongs to the class-I pyridine nucleotide-disulfide oxidoreductase family.</text>
</comment>
<evidence type="ECO:0000256" key="8">
    <source>
        <dbReference type="ARBA" id="ARBA00023157"/>
    </source>
</evidence>
<comment type="catalytic activity">
    <reaction evidence="10 12">
        <text>2 glutathione + NADP(+) = glutathione disulfide + NADPH + H(+)</text>
        <dbReference type="Rhea" id="RHEA:11740"/>
        <dbReference type="ChEBI" id="CHEBI:15378"/>
        <dbReference type="ChEBI" id="CHEBI:57783"/>
        <dbReference type="ChEBI" id="CHEBI:57925"/>
        <dbReference type="ChEBI" id="CHEBI:58297"/>
        <dbReference type="ChEBI" id="CHEBI:58349"/>
        <dbReference type="EC" id="1.8.1.7"/>
    </reaction>
</comment>
<dbReference type="PROSITE" id="PS00076">
    <property type="entry name" value="PYRIDINE_REDOX_1"/>
    <property type="match status" value="1"/>
</dbReference>
<dbReference type="GO" id="GO:0004362">
    <property type="term" value="F:glutathione-disulfide reductase (NADPH) activity"/>
    <property type="evidence" value="ECO:0007669"/>
    <property type="project" value="UniProtKB-EC"/>
</dbReference>
<comment type="caution">
    <text evidence="15">The sequence shown here is derived from an EMBL/GenBank/DDBJ whole genome shotgun (WGS) entry which is preliminary data.</text>
</comment>
<dbReference type="PRINTS" id="PR00411">
    <property type="entry name" value="PNDRDTASEI"/>
</dbReference>
<feature type="domain" description="Pyridine nucleotide-disulphide oxidoreductase dimerisation" evidence="13">
    <location>
        <begin position="341"/>
        <end position="450"/>
    </location>
</feature>
<comment type="function">
    <text evidence="12">Catalyzes the reduction of glutathione disulfide (GSSG) to reduced glutathione (GSH).</text>
</comment>
<keyword evidence="9 11" id="KW-0676">Redox-active center</keyword>
<gene>
    <name evidence="15" type="primary">gor</name>
    <name evidence="15" type="ORF">ACFPFW_07545</name>
</gene>
<dbReference type="Pfam" id="PF02852">
    <property type="entry name" value="Pyr_redox_dim"/>
    <property type="match status" value="1"/>
</dbReference>
<evidence type="ECO:0000256" key="6">
    <source>
        <dbReference type="ARBA" id="ARBA00022857"/>
    </source>
</evidence>
<comment type="subunit">
    <text evidence="3">Homodimer.</text>
</comment>
<evidence type="ECO:0000313" key="16">
    <source>
        <dbReference type="Proteomes" id="UP001595796"/>
    </source>
</evidence>
<evidence type="ECO:0000256" key="5">
    <source>
        <dbReference type="ARBA" id="ARBA00022827"/>
    </source>
</evidence>
<dbReference type="InterPro" id="IPR006324">
    <property type="entry name" value="GSHR"/>
</dbReference>
<evidence type="ECO:0000256" key="7">
    <source>
        <dbReference type="ARBA" id="ARBA00023002"/>
    </source>
</evidence>
<evidence type="ECO:0000256" key="9">
    <source>
        <dbReference type="ARBA" id="ARBA00023284"/>
    </source>
</evidence>
<dbReference type="PANTHER" id="PTHR42737:SF2">
    <property type="entry name" value="GLUTATHIONE REDUCTASE"/>
    <property type="match status" value="1"/>
</dbReference>
<evidence type="ECO:0000256" key="11">
    <source>
        <dbReference type="RuleBase" id="RU003691"/>
    </source>
</evidence>
<dbReference type="InterPro" id="IPR004099">
    <property type="entry name" value="Pyr_nucl-diS_OxRdtase_dimer"/>
</dbReference>
<evidence type="ECO:0000256" key="3">
    <source>
        <dbReference type="ARBA" id="ARBA00011738"/>
    </source>
</evidence>
<proteinExistence type="inferred from homology"/>
<dbReference type="InterPro" id="IPR012999">
    <property type="entry name" value="Pyr_OxRdtase_I_AS"/>
</dbReference>
<evidence type="ECO:0000256" key="12">
    <source>
        <dbReference type="RuleBase" id="RU365040"/>
    </source>
</evidence>
<dbReference type="SUPFAM" id="SSF51905">
    <property type="entry name" value="FAD/NAD(P)-binding domain"/>
    <property type="match status" value="1"/>
</dbReference>
<feature type="domain" description="FAD/NAD(P)-binding" evidence="14">
    <location>
        <begin position="7"/>
        <end position="321"/>
    </location>
</feature>
<reference evidence="16" key="1">
    <citation type="journal article" date="2019" name="Int. J. Syst. Evol. Microbiol.">
        <title>The Global Catalogue of Microorganisms (GCM) 10K type strain sequencing project: providing services to taxonomists for standard genome sequencing and annotation.</title>
        <authorList>
            <consortium name="The Broad Institute Genomics Platform"/>
            <consortium name="The Broad Institute Genome Sequencing Center for Infectious Disease"/>
            <person name="Wu L."/>
            <person name="Ma J."/>
        </authorList>
    </citation>
    <scope>NUCLEOTIDE SEQUENCE [LARGE SCALE GENOMIC DNA]</scope>
    <source>
        <strain evidence="16">CGMCC 1.16444</strain>
    </source>
</reference>
<keyword evidence="16" id="KW-1185">Reference proteome</keyword>
<evidence type="ECO:0000259" key="14">
    <source>
        <dbReference type="Pfam" id="PF07992"/>
    </source>
</evidence>
<keyword evidence="8" id="KW-1015">Disulfide bond</keyword>
<dbReference type="PANTHER" id="PTHR42737">
    <property type="entry name" value="GLUTATHIONE REDUCTASE"/>
    <property type="match status" value="1"/>
</dbReference>
<dbReference type="InterPro" id="IPR036188">
    <property type="entry name" value="FAD/NAD-bd_sf"/>
</dbReference>
<evidence type="ECO:0000256" key="2">
    <source>
        <dbReference type="ARBA" id="ARBA00007532"/>
    </source>
</evidence>
<dbReference type="SUPFAM" id="SSF55424">
    <property type="entry name" value="FAD/NAD-linked reductases, dimerisation (C-terminal) domain"/>
    <property type="match status" value="1"/>
</dbReference>
<dbReference type="Proteomes" id="UP001595796">
    <property type="component" value="Unassembled WGS sequence"/>
</dbReference>